<organism evidence="9 10">
    <name type="scientific">Terasakiispira papahanaumokuakeensis</name>
    <dbReference type="NCBI Taxonomy" id="197479"/>
    <lineage>
        <taxon>Bacteria</taxon>
        <taxon>Pseudomonadati</taxon>
        <taxon>Pseudomonadota</taxon>
        <taxon>Gammaproteobacteria</taxon>
        <taxon>Oceanospirillales</taxon>
        <taxon>Terasakiispira</taxon>
    </lineage>
</organism>
<evidence type="ECO:0000256" key="2">
    <source>
        <dbReference type="ARBA" id="ARBA00022552"/>
    </source>
</evidence>
<dbReference type="InterPro" id="IPR014776">
    <property type="entry name" value="4pyrrole_Mease_sub2"/>
</dbReference>
<dbReference type="HAMAP" id="MF_01877">
    <property type="entry name" value="16SrRNA_methyltr_I"/>
    <property type="match status" value="1"/>
</dbReference>
<name>A0A1E2V701_9GAMM</name>
<dbReference type="STRING" id="197479.BFW38_03165"/>
<dbReference type="Gene3D" id="3.30.950.10">
    <property type="entry name" value="Methyltransferase, Cobalt-precorrin-4 Transmethylase, Domain 2"/>
    <property type="match status" value="1"/>
</dbReference>
<protein>
    <recommendedName>
        <fullName evidence="6">Ribosomal RNA small subunit methyltransferase I</fullName>
        <ecNumber evidence="6">2.1.1.198</ecNumber>
    </recommendedName>
    <alternativeName>
        <fullName evidence="6">16S rRNA 2'-O-ribose C1402 methyltransferase</fullName>
    </alternativeName>
    <alternativeName>
        <fullName evidence="6">rRNA (cytidine-2'-O-)-methyltransferase RsmI</fullName>
    </alternativeName>
</protein>
<dbReference type="InterPro" id="IPR053910">
    <property type="entry name" value="RsmI_HTH"/>
</dbReference>
<evidence type="ECO:0000256" key="3">
    <source>
        <dbReference type="ARBA" id="ARBA00022603"/>
    </source>
</evidence>
<evidence type="ECO:0000256" key="6">
    <source>
        <dbReference type="HAMAP-Rule" id="MF_01877"/>
    </source>
</evidence>
<dbReference type="PROSITE" id="PS01296">
    <property type="entry name" value="RSMI"/>
    <property type="match status" value="1"/>
</dbReference>
<keyword evidence="5 6" id="KW-0949">S-adenosyl-L-methionine</keyword>
<comment type="catalytic activity">
    <reaction evidence="6">
        <text>cytidine(1402) in 16S rRNA + S-adenosyl-L-methionine = 2'-O-methylcytidine(1402) in 16S rRNA + S-adenosyl-L-homocysteine + H(+)</text>
        <dbReference type="Rhea" id="RHEA:42924"/>
        <dbReference type="Rhea" id="RHEA-COMP:10285"/>
        <dbReference type="Rhea" id="RHEA-COMP:10286"/>
        <dbReference type="ChEBI" id="CHEBI:15378"/>
        <dbReference type="ChEBI" id="CHEBI:57856"/>
        <dbReference type="ChEBI" id="CHEBI:59789"/>
        <dbReference type="ChEBI" id="CHEBI:74495"/>
        <dbReference type="ChEBI" id="CHEBI:82748"/>
        <dbReference type="EC" id="2.1.1.198"/>
    </reaction>
</comment>
<dbReference type="SUPFAM" id="SSF53790">
    <property type="entry name" value="Tetrapyrrole methylase"/>
    <property type="match status" value="1"/>
</dbReference>
<keyword evidence="4 6" id="KW-0808">Transferase</keyword>
<proteinExistence type="inferred from homology"/>
<comment type="function">
    <text evidence="6">Catalyzes the 2'-O-methylation of the ribose of cytidine 1402 (C1402) in 16S rRNA.</text>
</comment>
<dbReference type="Pfam" id="PF00590">
    <property type="entry name" value="TP_methylase"/>
    <property type="match status" value="1"/>
</dbReference>
<evidence type="ECO:0000313" key="9">
    <source>
        <dbReference type="EMBL" id="ODC02693.1"/>
    </source>
</evidence>
<comment type="subcellular location">
    <subcellularLocation>
        <location evidence="6">Cytoplasm</location>
    </subcellularLocation>
</comment>
<dbReference type="GO" id="GO:0005737">
    <property type="term" value="C:cytoplasm"/>
    <property type="evidence" value="ECO:0007669"/>
    <property type="project" value="UniProtKB-SubCell"/>
</dbReference>
<comment type="similarity">
    <text evidence="6">Belongs to the methyltransferase superfamily. RsmI family.</text>
</comment>
<dbReference type="RefSeq" id="WP_068997088.1">
    <property type="nucleotide sequence ID" value="NZ_MDTQ01000001.1"/>
</dbReference>
<dbReference type="FunFam" id="3.40.1010.10:FF:000007">
    <property type="entry name" value="Ribosomal RNA small subunit methyltransferase I"/>
    <property type="match status" value="1"/>
</dbReference>
<comment type="caution">
    <text evidence="9">The sequence shown here is derived from an EMBL/GenBank/DDBJ whole genome shotgun (WGS) entry which is preliminary data.</text>
</comment>
<feature type="domain" description="RsmI HTH" evidence="8">
    <location>
        <begin position="249"/>
        <end position="292"/>
    </location>
</feature>
<dbReference type="PANTHER" id="PTHR46111:SF1">
    <property type="entry name" value="RIBOSOMAL RNA SMALL SUBUNIT METHYLTRANSFERASE I"/>
    <property type="match status" value="1"/>
</dbReference>
<dbReference type="AlphaFoldDB" id="A0A1E2V701"/>
<dbReference type="NCBIfam" id="TIGR00096">
    <property type="entry name" value="16S rRNA (cytidine(1402)-2'-O)-methyltransferase"/>
    <property type="match status" value="1"/>
</dbReference>
<dbReference type="InterPro" id="IPR035996">
    <property type="entry name" value="4pyrrol_Methylase_sf"/>
</dbReference>
<keyword evidence="10" id="KW-1185">Reference proteome</keyword>
<evidence type="ECO:0000256" key="4">
    <source>
        <dbReference type="ARBA" id="ARBA00022679"/>
    </source>
</evidence>
<keyword evidence="3 6" id="KW-0489">Methyltransferase</keyword>
<dbReference type="InterPro" id="IPR014777">
    <property type="entry name" value="4pyrrole_Mease_sub1"/>
</dbReference>
<dbReference type="Proteomes" id="UP000094291">
    <property type="component" value="Unassembled WGS sequence"/>
</dbReference>
<dbReference type="EC" id="2.1.1.198" evidence="6"/>
<keyword evidence="2 6" id="KW-0698">rRNA processing</keyword>
<reference evidence="9 10" key="1">
    <citation type="submission" date="2016-08" db="EMBL/GenBank/DDBJ databases">
        <authorList>
            <person name="Seilhamer J.J."/>
        </authorList>
    </citation>
    <scope>NUCLEOTIDE SEQUENCE [LARGE SCALE GENOMIC DNA]</scope>
    <source>
        <strain evidence="9 10">PH27A</strain>
    </source>
</reference>
<dbReference type="Pfam" id="PF23016">
    <property type="entry name" value="RsmI_C"/>
    <property type="match status" value="1"/>
</dbReference>
<evidence type="ECO:0000256" key="1">
    <source>
        <dbReference type="ARBA" id="ARBA00022490"/>
    </source>
</evidence>
<dbReference type="EMBL" id="MDTQ01000001">
    <property type="protein sequence ID" value="ODC02693.1"/>
    <property type="molecule type" value="Genomic_DNA"/>
</dbReference>
<sequence length="298" mass="32460">MSDARAHAHVLPESSAESGVLYVVATPIGNLADLTERAKDLLSSVDLVAAEDTRHTRKLLVSLGANPSMLSLHDHNEQGRIAQIQTRLQAGESVALVSDAGTPLISDPGFTLVRALRDAGHRVVPVPGACALIAALSASGLPTDRFTFNGFLPAKSKGRRDRLQQVVQESATQIFYESPHRIMDTLDDMMTVFGEHRDVCLARELTKTFETFLSMPLGELRDALVADSNQQRGEMVLMVAGRRETDLDQAWPQAQAWLESLMPLLPLTQACAVVARHTGIKKKALYNWALSQSSDEDA</sequence>
<gene>
    <name evidence="6" type="primary">rsmI</name>
    <name evidence="9" type="ORF">BFW38_03165</name>
</gene>
<dbReference type="InterPro" id="IPR018063">
    <property type="entry name" value="SAM_MeTrfase_RsmI_CS"/>
</dbReference>
<dbReference type="PANTHER" id="PTHR46111">
    <property type="entry name" value="RIBOSOMAL RNA SMALL SUBUNIT METHYLTRANSFERASE I"/>
    <property type="match status" value="1"/>
</dbReference>
<dbReference type="FunFam" id="3.30.950.10:FF:000002">
    <property type="entry name" value="Ribosomal RNA small subunit methyltransferase I"/>
    <property type="match status" value="1"/>
</dbReference>
<dbReference type="PIRSF" id="PIRSF005917">
    <property type="entry name" value="MTase_YraL"/>
    <property type="match status" value="1"/>
</dbReference>
<keyword evidence="1 6" id="KW-0963">Cytoplasm</keyword>
<feature type="domain" description="Tetrapyrrole methylase" evidence="7">
    <location>
        <begin position="21"/>
        <end position="220"/>
    </location>
</feature>
<dbReference type="CDD" id="cd11648">
    <property type="entry name" value="RsmI"/>
    <property type="match status" value="1"/>
</dbReference>
<accession>A0A1E2V701</accession>
<evidence type="ECO:0000259" key="7">
    <source>
        <dbReference type="Pfam" id="PF00590"/>
    </source>
</evidence>
<dbReference type="Gene3D" id="3.40.1010.10">
    <property type="entry name" value="Cobalt-precorrin-4 Transmethylase, Domain 1"/>
    <property type="match status" value="1"/>
</dbReference>
<dbReference type="InterPro" id="IPR000878">
    <property type="entry name" value="4pyrrol_Mease"/>
</dbReference>
<dbReference type="GO" id="GO:0070677">
    <property type="term" value="F:rRNA (cytosine-2'-O-)-methyltransferase activity"/>
    <property type="evidence" value="ECO:0007669"/>
    <property type="project" value="UniProtKB-UniRule"/>
</dbReference>
<dbReference type="InterPro" id="IPR008189">
    <property type="entry name" value="rRNA_ssu_MeTfrase_I"/>
</dbReference>
<evidence type="ECO:0000259" key="8">
    <source>
        <dbReference type="Pfam" id="PF23016"/>
    </source>
</evidence>
<evidence type="ECO:0000256" key="5">
    <source>
        <dbReference type="ARBA" id="ARBA00022691"/>
    </source>
</evidence>
<dbReference type="OrthoDB" id="9809084at2"/>
<evidence type="ECO:0000313" key="10">
    <source>
        <dbReference type="Proteomes" id="UP000094291"/>
    </source>
</evidence>